<proteinExistence type="predicted"/>
<evidence type="ECO:0000259" key="3">
    <source>
        <dbReference type="PROSITE" id="PS50977"/>
    </source>
</evidence>
<keyword evidence="1 2" id="KW-0238">DNA-binding</keyword>
<dbReference type="PANTHER" id="PTHR30055:SF223">
    <property type="entry name" value="HTH-TYPE TRANSCRIPTIONAL REGULATOR UIDR"/>
    <property type="match status" value="1"/>
</dbReference>
<accession>A0A540WVR0</accession>
<sequence>MPRTPSSRRKHPRQQRAQATCDAILTATARLLIRDGYEATTTNHIAQEAGVSIGSLYQYYPNKEGLVFAVLEHHGTRWLAELETALRDFASAPLNIAVRAIIQQILSSKRLRSQLDPLRHVLLPVLRPLGYVDTFEQQLSRLVRTFLAARLEDIRPRELDMAVFIIVHTLEALCHSAGMDRPDYLTNEAFPEELCALVLGYLRLEPAALSHPPHTSTAPRQKYEQ</sequence>
<dbReference type="RefSeq" id="WP_141645172.1">
    <property type="nucleotide sequence ID" value="NZ_VIFM01000112.1"/>
</dbReference>
<name>A0A540WVR0_9BACT</name>
<dbReference type="OrthoDB" id="9793734at2"/>
<comment type="caution">
    <text evidence="4">The sequence shown here is derived from an EMBL/GenBank/DDBJ whole genome shotgun (WGS) entry which is preliminary data.</text>
</comment>
<dbReference type="AlphaFoldDB" id="A0A540WVR0"/>
<feature type="domain" description="HTH tetR-type" evidence="3">
    <location>
        <begin position="18"/>
        <end position="78"/>
    </location>
</feature>
<evidence type="ECO:0000313" key="4">
    <source>
        <dbReference type="EMBL" id="TQF13099.1"/>
    </source>
</evidence>
<evidence type="ECO:0000313" key="5">
    <source>
        <dbReference type="Proteomes" id="UP000315369"/>
    </source>
</evidence>
<gene>
    <name evidence="4" type="ORF">FJV41_25600</name>
</gene>
<keyword evidence="5" id="KW-1185">Reference proteome</keyword>
<dbReference type="SUPFAM" id="SSF46689">
    <property type="entry name" value="Homeodomain-like"/>
    <property type="match status" value="1"/>
</dbReference>
<protein>
    <submittedName>
        <fullName evidence="4">TetR/AcrR family transcriptional regulator</fullName>
    </submittedName>
</protein>
<dbReference type="EMBL" id="VIFM01000112">
    <property type="protein sequence ID" value="TQF13099.1"/>
    <property type="molecule type" value="Genomic_DNA"/>
</dbReference>
<dbReference type="Pfam" id="PF00440">
    <property type="entry name" value="TetR_N"/>
    <property type="match status" value="1"/>
</dbReference>
<organism evidence="4 5">
    <name type="scientific">Myxococcus llanfairpwllgwyngyllgogerychwyrndrobwllllantysiliogogogochensis</name>
    <dbReference type="NCBI Taxonomy" id="2590453"/>
    <lineage>
        <taxon>Bacteria</taxon>
        <taxon>Pseudomonadati</taxon>
        <taxon>Myxococcota</taxon>
        <taxon>Myxococcia</taxon>
        <taxon>Myxococcales</taxon>
        <taxon>Cystobacterineae</taxon>
        <taxon>Myxococcaceae</taxon>
        <taxon>Myxococcus</taxon>
    </lineage>
</organism>
<dbReference type="PANTHER" id="PTHR30055">
    <property type="entry name" value="HTH-TYPE TRANSCRIPTIONAL REGULATOR RUTR"/>
    <property type="match status" value="1"/>
</dbReference>
<feature type="DNA-binding region" description="H-T-H motif" evidence="2">
    <location>
        <begin position="41"/>
        <end position="60"/>
    </location>
</feature>
<dbReference type="PROSITE" id="PS50977">
    <property type="entry name" value="HTH_TETR_2"/>
    <property type="match status" value="1"/>
</dbReference>
<dbReference type="GO" id="GO:0003700">
    <property type="term" value="F:DNA-binding transcription factor activity"/>
    <property type="evidence" value="ECO:0007669"/>
    <property type="project" value="TreeGrafter"/>
</dbReference>
<dbReference type="InterPro" id="IPR009057">
    <property type="entry name" value="Homeodomain-like_sf"/>
</dbReference>
<reference evidence="4 5" key="1">
    <citation type="submission" date="2019-06" db="EMBL/GenBank/DDBJ databases">
        <authorList>
            <person name="Livingstone P."/>
            <person name="Whitworth D."/>
        </authorList>
    </citation>
    <scope>NUCLEOTIDE SEQUENCE [LARGE SCALE GENOMIC DNA]</scope>
    <source>
        <strain evidence="4 5">AM401</strain>
    </source>
</reference>
<dbReference type="Proteomes" id="UP000315369">
    <property type="component" value="Unassembled WGS sequence"/>
</dbReference>
<dbReference type="InterPro" id="IPR050109">
    <property type="entry name" value="HTH-type_TetR-like_transc_reg"/>
</dbReference>
<evidence type="ECO:0000256" key="1">
    <source>
        <dbReference type="ARBA" id="ARBA00023125"/>
    </source>
</evidence>
<dbReference type="GO" id="GO:0000976">
    <property type="term" value="F:transcription cis-regulatory region binding"/>
    <property type="evidence" value="ECO:0007669"/>
    <property type="project" value="TreeGrafter"/>
</dbReference>
<dbReference type="InterPro" id="IPR041669">
    <property type="entry name" value="TetR_C_15"/>
</dbReference>
<evidence type="ECO:0000256" key="2">
    <source>
        <dbReference type="PROSITE-ProRule" id="PRU00335"/>
    </source>
</evidence>
<dbReference type="Pfam" id="PF17918">
    <property type="entry name" value="TetR_C_15"/>
    <property type="match status" value="1"/>
</dbReference>
<dbReference type="InterPro" id="IPR001647">
    <property type="entry name" value="HTH_TetR"/>
</dbReference>
<dbReference type="Gene3D" id="1.10.357.10">
    <property type="entry name" value="Tetracycline Repressor, domain 2"/>
    <property type="match status" value="1"/>
</dbReference>
<dbReference type="PRINTS" id="PR00455">
    <property type="entry name" value="HTHTETR"/>
</dbReference>